<feature type="compositionally biased region" description="Basic and acidic residues" evidence="1">
    <location>
        <begin position="301"/>
        <end position="312"/>
    </location>
</feature>
<feature type="non-terminal residue" evidence="2">
    <location>
        <position position="329"/>
    </location>
</feature>
<feature type="non-terminal residue" evidence="2">
    <location>
        <position position="1"/>
    </location>
</feature>
<protein>
    <submittedName>
        <fullName evidence="2">Uncharacterized protein</fullName>
    </submittedName>
</protein>
<comment type="caution">
    <text evidence="2">The sequence shown here is derived from an EMBL/GenBank/DDBJ whole genome shotgun (WGS) entry which is preliminary data.</text>
</comment>
<feature type="compositionally biased region" description="Basic and acidic residues" evidence="1">
    <location>
        <begin position="319"/>
        <end position="329"/>
    </location>
</feature>
<reference evidence="2 3" key="1">
    <citation type="journal article" date="2013" name="Proc. Natl. Acad. Sci. U.S.A.">
        <title>The king cobra genome reveals dynamic gene evolution and adaptation in the snake venom system.</title>
        <authorList>
            <person name="Vonk F.J."/>
            <person name="Casewell N.R."/>
            <person name="Henkel C.V."/>
            <person name="Heimberg A.M."/>
            <person name="Jansen H.J."/>
            <person name="McCleary R.J."/>
            <person name="Kerkkamp H.M."/>
            <person name="Vos R.A."/>
            <person name="Guerreiro I."/>
            <person name="Calvete J.J."/>
            <person name="Wuster W."/>
            <person name="Woods A.E."/>
            <person name="Logan J.M."/>
            <person name="Harrison R.A."/>
            <person name="Castoe T.A."/>
            <person name="de Koning A.P."/>
            <person name="Pollock D.D."/>
            <person name="Yandell M."/>
            <person name="Calderon D."/>
            <person name="Renjifo C."/>
            <person name="Currier R.B."/>
            <person name="Salgado D."/>
            <person name="Pla D."/>
            <person name="Sanz L."/>
            <person name="Hyder A.S."/>
            <person name="Ribeiro J.M."/>
            <person name="Arntzen J.W."/>
            <person name="van den Thillart G.E."/>
            <person name="Boetzer M."/>
            <person name="Pirovano W."/>
            <person name="Dirks R.P."/>
            <person name="Spaink H.P."/>
            <person name="Duboule D."/>
            <person name="McGlinn E."/>
            <person name="Kini R.M."/>
            <person name="Richardson M.K."/>
        </authorList>
    </citation>
    <scope>NUCLEOTIDE SEQUENCE</scope>
    <source>
        <tissue evidence="2">Blood</tissue>
    </source>
</reference>
<dbReference type="AlphaFoldDB" id="V8NR15"/>
<sequence length="329" mass="37394">MEFLDSVAAGWENNLIPQENLSVSNKNDRKYNTRPEIQHRSPKLGLKIEEEKNQLQNTMITIKAECKSEIFFSNRPESKTSCNSEEEKNSHFGNALEPEIHIGTVYLQRAQRSASVVQAILIKTHSSFQLLLCFSKKLESLELKLTFGLSSFIFGCNYYIAPDQEPPSSNSLPKYARDKEGCCVISCDKVVMAEMFRAGCCKIKHINHCNMNTHDLRRGTEKQSSLGQKMLSQVMVRLLEPAGAALIQLMEQDSFQKFPTELLLGVFLALQLRGHQVASPVLEERDTISLQEFRALVNNPHEQHPMSGKEKPLLFSERTPWKGQEEDSY</sequence>
<keyword evidence="3" id="KW-1185">Reference proteome</keyword>
<evidence type="ECO:0000313" key="3">
    <source>
        <dbReference type="Proteomes" id="UP000018936"/>
    </source>
</evidence>
<feature type="region of interest" description="Disordered" evidence="1">
    <location>
        <begin position="299"/>
        <end position="329"/>
    </location>
</feature>
<proteinExistence type="predicted"/>
<dbReference type="Proteomes" id="UP000018936">
    <property type="component" value="Unassembled WGS sequence"/>
</dbReference>
<organism evidence="2 3">
    <name type="scientific">Ophiophagus hannah</name>
    <name type="common">King cobra</name>
    <name type="synonym">Naja hannah</name>
    <dbReference type="NCBI Taxonomy" id="8665"/>
    <lineage>
        <taxon>Eukaryota</taxon>
        <taxon>Metazoa</taxon>
        <taxon>Chordata</taxon>
        <taxon>Craniata</taxon>
        <taxon>Vertebrata</taxon>
        <taxon>Euteleostomi</taxon>
        <taxon>Lepidosauria</taxon>
        <taxon>Squamata</taxon>
        <taxon>Bifurcata</taxon>
        <taxon>Unidentata</taxon>
        <taxon>Episquamata</taxon>
        <taxon>Toxicofera</taxon>
        <taxon>Serpentes</taxon>
        <taxon>Colubroidea</taxon>
        <taxon>Elapidae</taxon>
        <taxon>Elapinae</taxon>
        <taxon>Ophiophagus</taxon>
    </lineage>
</organism>
<dbReference type="EMBL" id="AZIM01002225">
    <property type="protein sequence ID" value="ETE64490.1"/>
    <property type="molecule type" value="Genomic_DNA"/>
</dbReference>
<gene>
    <name evidence="2" type="ORF">L345_09741</name>
</gene>
<name>V8NR15_OPHHA</name>
<accession>V8NR15</accession>
<evidence type="ECO:0000313" key="2">
    <source>
        <dbReference type="EMBL" id="ETE64490.1"/>
    </source>
</evidence>
<evidence type="ECO:0000256" key="1">
    <source>
        <dbReference type="SAM" id="MobiDB-lite"/>
    </source>
</evidence>